<evidence type="ECO:0000313" key="2">
    <source>
        <dbReference type="Proteomes" id="UP000694394"/>
    </source>
</evidence>
<organism evidence="1 2">
    <name type="scientific">Microcebus murinus</name>
    <name type="common">Gray mouse lemur</name>
    <name type="synonym">Lemur murinus</name>
    <dbReference type="NCBI Taxonomy" id="30608"/>
    <lineage>
        <taxon>Eukaryota</taxon>
        <taxon>Metazoa</taxon>
        <taxon>Chordata</taxon>
        <taxon>Craniata</taxon>
        <taxon>Vertebrata</taxon>
        <taxon>Euteleostomi</taxon>
        <taxon>Mammalia</taxon>
        <taxon>Eutheria</taxon>
        <taxon>Euarchontoglires</taxon>
        <taxon>Primates</taxon>
        <taxon>Strepsirrhini</taxon>
        <taxon>Lemuriformes</taxon>
        <taxon>Cheirogaleidae</taxon>
        <taxon>Microcebus</taxon>
    </lineage>
</organism>
<protein>
    <submittedName>
        <fullName evidence="1">Uncharacterized protein</fullName>
    </submittedName>
</protein>
<reference evidence="1" key="1">
    <citation type="submission" date="2016-12" db="EMBL/GenBank/DDBJ databases">
        <title>Mouse lemur reference genome and diversity panel.</title>
        <authorList>
            <person name="Harris R."/>
            <person name="Larsen P."/>
            <person name="Liu Y."/>
            <person name="Hughes D.S."/>
            <person name="Murali S."/>
            <person name="Raveendran M."/>
            <person name="Korchina V."/>
            <person name="Wang M."/>
            <person name="Jhangiani S."/>
            <person name="Bandaranaike D."/>
            <person name="Bellair M."/>
            <person name="Blankenburg K."/>
            <person name="Chao H."/>
            <person name="Dahdouli M."/>
            <person name="Dinh H."/>
            <person name="Doddapaneni H."/>
            <person name="English A."/>
            <person name="Firestine M."/>
            <person name="Gnanaolivu R."/>
            <person name="Gross S."/>
            <person name="Hernandez B."/>
            <person name="Javaid M."/>
            <person name="Jayaseelan J."/>
            <person name="Jones J."/>
            <person name="Khan Z."/>
            <person name="Kovar C."/>
            <person name="Kurapati P."/>
            <person name="Le B."/>
            <person name="Lee S."/>
            <person name="Li M."/>
            <person name="Mathew T."/>
            <person name="Narasimhan A."/>
            <person name="Ngo D."/>
            <person name="Nguyen L."/>
            <person name="Okwuonu G."/>
            <person name="Ongeri F."/>
            <person name="Osuji N."/>
            <person name="Pu L.-L."/>
            <person name="Puazo M."/>
            <person name="Quiroz J."/>
            <person name="Raj R."/>
            <person name="Rajbhandari K."/>
            <person name="Reid J.G."/>
            <person name="Santibanez J."/>
            <person name="Sexton D."/>
            <person name="Skinner E."/>
            <person name="Vee V."/>
            <person name="Weissenberger G."/>
            <person name="Wu Y."/>
            <person name="Xin Y."/>
            <person name="Han Y."/>
            <person name="Campbell C."/>
            <person name="Brown A."/>
            <person name="Sullivan B."/>
            <person name="Shelton J."/>
            <person name="Brown S."/>
            <person name="Dudchenko O."/>
            <person name="Machol I."/>
            <person name="Durand N."/>
            <person name="Shamim M."/>
            <person name="Lieberman A."/>
            <person name="Muzny D.M."/>
            <person name="Richards S."/>
            <person name="Yoder A."/>
            <person name="Worley K.C."/>
            <person name="Rogers J."/>
            <person name="Gibbs R.A."/>
        </authorList>
    </citation>
    <scope>NUCLEOTIDE SEQUENCE [LARGE SCALE GENOMIC DNA]</scope>
</reference>
<reference evidence="1" key="2">
    <citation type="submission" date="2025-08" db="UniProtKB">
        <authorList>
            <consortium name="Ensembl"/>
        </authorList>
    </citation>
    <scope>IDENTIFICATION</scope>
</reference>
<dbReference type="InterPro" id="IPR009050">
    <property type="entry name" value="Globin-like_sf"/>
</dbReference>
<dbReference type="EMBL" id="ABDC03020756">
    <property type="status" value="NOT_ANNOTATED_CDS"/>
    <property type="molecule type" value="Genomic_DNA"/>
</dbReference>
<accession>A0A8C5UX91</accession>
<dbReference type="SUPFAM" id="SSF46458">
    <property type="entry name" value="Globin-like"/>
    <property type="match status" value="1"/>
</dbReference>
<dbReference type="GeneTree" id="ENSGT00940000163447"/>
<keyword evidence="2" id="KW-1185">Reference proteome</keyword>
<sequence length="110" mass="12348">MLGAQGRAQVALVWALTVGQEAQFGAELWLRWLFAVSPRTKASFPHLGVSLHKLQLVSHEPPMLRAVAHLLRVDPLLIQCFQVVLVTVQTHAKRDKFLMGVAVLLRDKYL</sequence>
<name>A0A8C5UX91_MICMU</name>
<dbReference type="AlphaFoldDB" id="A0A8C5UX91"/>
<dbReference type="Ensembl" id="ENSMICT00000010376.3">
    <property type="protein sequence ID" value="ENSMICP00000009450.2"/>
    <property type="gene ID" value="ENSMICG00000010378.3"/>
</dbReference>
<reference evidence="1" key="3">
    <citation type="submission" date="2025-09" db="UniProtKB">
        <authorList>
            <consortium name="Ensembl"/>
        </authorList>
    </citation>
    <scope>IDENTIFICATION</scope>
</reference>
<dbReference type="Proteomes" id="UP000694394">
    <property type="component" value="Chromosome 17"/>
</dbReference>
<evidence type="ECO:0000313" key="1">
    <source>
        <dbReference type="Ensembl" id="ENSMICP00000009450.2"/>
    </source>
</evidence>
<proteinExistence type="predicted"/>